<keyword evidence="1" id="KW-0812">Transmembrane</keyword>
<reference evidence="2 3" key="1">
    <citation type="submission" date="2021-07" db="EMBL/GenBank/DDBJ databases">
        <authorList>
            <consortium name="Genoscope - CEA"/>
            <person name="William W."/>
        </authorList>
    </citation>
    <scope>NUCLEOTIDE SEQUENCE [LARGE SCALE GENOMIC DNA]</scope>
</reference>
<dbReference type="Gramene" id="A07p12850.2_BraZ1">
    <property type="protein sequence ID" value="A07p12850.2_BraZ1.CDS"/>
    <property type="gene ID" value="A07g12850.2_BraZ1"/>
</dbReference>
<dbReference type="AlphaFoldDB" id="A0A8D9HPX2"/>
<sequence length="58" mass="6381">MILALGARGPEFDSRKAPLIFFIQSVIWSSGMILALGARGPKFDSQNAPLIFFDSMLH</sequence>
<dbReference type="EMBL" id="LS974623">
    <property type="protein sequence ID" value="CAG7901641.1"/>
    <property type="molecule type" value="Genomic_DNA"/>
</dbReference>
<gene>
    <name evidence="2" type="ORF">BRAPAZ1V2_A07P12850.2</name>
</gene>
<proteinExistence type="predicted"/>
<keyword evidence="1" id="KW-0472">Membrane</keyword>
<evidence type="ECO:0000313" key="2">
    <source>
        <dbReference type="EMBL" id="CAG7901641.1"/>
    </source>
</evidence>
<protein>
    <submittedName>
        <fullName evidence="2">Uncharacterized protein</fullName>
    </submittedName>
</protein>
<name>A0A8D9HPX2_BRACM</name>
<dbReference type="Proteomes" id="UP000694005">
    <property type="component" value="Chromosome A07"/>
</dbReference>
<evidence type="ECO:0000313" key="3">
    <source>
        <dbReference type="Proteomes" id="UP000694005"/>
    </source>
</evidence>
<evidence type="ECO:0000256" key="1">
    <source>
        <dbReference type="SAM" id="Phobius"/>
    </source>
</evidence>
<accession>A0A8D9HPX2</accession>
<keyword evidence="1" id="KW-1133">Transmembrane helix</keyword>
<organism evidence="2 3">
    <name type="scientific">Brassica campestris</name>
    <name type="common">Field mustard</name>
    <dbReference type="NCBI Taxonomy" id="3711"/>
    <lineage>
        <taxon>Eukaryota</taxon>
        <taxon>Viridiplantae</taxon>
        <taxon>Streptophyta</taxon>
        <taxon>Embryophyta</taxon>
        <taxon>Tracheophyta</taxon>
        <taxon>Spermatophyta</taxon>
        <taxon>Magnoliopsida</taxon>
        <taxon>eudicotyledons</taxon>
        <taxon>Gunneridae</taxon>
        <taxon>Pentapetalae</taxon>
        <taxon>rosids</taxon>
        <taxon>malvids</taxon>
        <taxon>Brassicales</taxon>
        <taxon>Brassicaceae</taxon>
        <taxon>Brassiceae</taxon>
        <taxon>Brassica</taxon>
    </lineage>
</organism>
<feature type="transmembrane region" description="Helical" evidence="1">
    <location>
        <begin position="20"/>
        <end position="38"/>
    </location>
</feature>